<dbReference type="STRING" id="48467.SAMN02745166_03438"/>
<dbReference type="GO" id="GO:0046983">
    <property type="term" value="F:protein dimerization activity"/>
    <property type="evidence" value="ECO:0007669"/>
    <property type="project" value="InterPro"/>
</dbReference>
<dbReference type="Pfam" id="PF07730">
    <property type="entry name" value="HisKA_3"/>
    <property type="match status" value="1"/>
</dbReference>
<dbReference type="CDD" id="cd16917">
    <property type="entry name" value="HATPase_UhpB-NarQ-NarX-like"/>
    <property type="match status" value="1"/>
</dbReference>
<evidence type="ECO:0000256" key="1">
    <source>
        <dbReference type="ARBA" id="ARBA00022679"/>
    </source>
</evidence>
<evidence type="ECO:0000313" key="7">
    <source>
        <dbReference type="Proteomes" id="UP000190774"/>
    </source>
</evidence>
<evidence type="ECO:0000313" key="6">
    <source>
        <dbReference type="EMBL" id="SKB01699.1"/>
    </source>
</evidence>
<reference evidence="7" key="1">
    <citation type="submission" date="2017-02" db="EMBL/GenBank/DDBJ databases">
        <authorList>
            <person name="Varghese N."/>
            <person name="Submissions S."/>
        </authorList>
    </citation>
    <scope>NUCLEOTIDE SEQUENCE [LARGE SCALE GENOMIC DNA]</scope>
    <source>
        <strain evidence="7">ATCC 700200</strain>
    </source>
</reference>
<dbReference type="OrthoDB" id="174958at2"/>
<keyword evidence="7" id="KW-1185">Reference proteome</keyword>
<dbReference type="InterPro" id="IPR011712">
    <property type="entry name" value="Sig_transdc_His_kin_sub3_dim/P"/>
</dbReference>
<accession>A0A1T4YIS4</accession>
<evidence type="ECO:0000256" key="3">
    <source>
        <dbReference type="ARBA" id="ARBA00023012"/>
    </source>
</evidence>
<organism evidence="6 7">
    <name type="scientific">Prosthecobacter debontii</name>
    <dbReference type="NCBI Taxonomy" id="48467"/>
    <lineage>
        <taxon>Bacteria</taxon>
        <taxon>Pseudomonadati</taxon>
        <taxon>Verrucomicrobiota</taxon>
        <taxon>Verrucomicrobiia</taxon>
        <taxon>Verrucomicrobiales</taxon>
        <taxon>Verrucomicrobiaceae</taxon>
        <taxon>Prosthecobacter</taxon>
    </lineage>
</organism>
<gene>
    <name evidence="6" type="ORF">SAMN02745166_03438</name>
</gene>
<dbReference type="InterPro" id="IPR050482">
    <property type="entry name" value="Sensor_HK_TwoCompSys"/>
</dbReference>
<keyword evidence="1" id="KW-0808">Transferase</keyword>
<dbReference type="GO" id="GO:0000155">
    <property type="term" value="F:phosphorelay sensor kinase activity"/>
    <property type="evidence" value="ECO:0007669"/>
    <property type="project" value="InterPro"/>
</dbReference>
<keyword evidence="3" id="KW-0902">Two-component regulatory system</keyword>
<dbReference type="Pfam" id="PF02518">
    <property type="entry name" value="HATPase_c"/>
    <property type="match status" value="1"/>
</dbReference>
<feature type="domain" description="Histidine kinase" evidence="5">
    <location>
        <begin position="596"/>
        <end position="692"/>
    </location>
</feature>
<dbReference type="InterPro" id="IPR005467">
    <property type="entry name" value="His_kinase_dom"/>
</dbReference>
<dbReference type="PANTHER" id="PTHR24421">
    <property type="entry name" value="NITRATE/NITRITE SENSOR PROTEIN NARX-RELATED"/>
    <property type="match status" value="1"/>
</dbReference>
<name>A0A1T4YIS4_9BACT</name>
<keyword evidence="4" id="KW-1133">Transmembrane helix</keyword>
<dbReference type="SUPFAM" id="SSF55874">
    <property type="entry name" value="ATPase domain of HSP90 chaperone/DNA topoisomerase II/histidine kinase"/>
    <property type="match status" value="1"/>
</dbReference>
<dbReference type="PROSITE" id="PS50109">
    <property type="entry name" value="HIS_KIN"/>
    <property type="match status" value="1"/>
</dbReference>
<dbReference type="InterPro" id="IPR003594">
    <property type="entry name" value="HATPase_dom"/>
</dbReference>
<evidence type="ECO:0000256" key="2">
    <source>
        <dbReference type="ARBA" id="ARBA00022777"/>
    </source>
</evidence>
<dbReference type="Gene3D" id="1.20.5.1930">
    <property type="match status" value="1"/>
</dbReference>
<protein>
    <submittedName>
        <fullName evidence="6">Histidine kinase-, DNA gyrase B-, and HSP90-like ATPase</fullName>
    </submittedName>
</protein>
<dbReference type="Proteomes" id="UP000190774">
    <property type="component" value="Unassembled WGS sequence"/>
</dbReference>
<evidence type="ECO:0000256" key="4">
    <source>
        <dbReference type="SAM" id="Phobius"/>
    </source>
</evidence>
<proteinExistence type="predicted"/>
<dbReference type="GO" id="GO:0016020">
    <property type="term" value="C:membrane"/>
    <property type="evidence" value="ECO:0007669"/>
    <property type="project" value="InterPro"/>
</dbReference>
<keyword evidence="4" id="KW-0472">Membrane</keyword>
<dbReference type="InterPro" id="IPR036890">
    <property type="entry name" value="HATPase_C_sf"/>
</dbReference>
<dbReference type="EMBL" id="FUYE01000012">
    <property type="protein sequence ID" value="SKB01699.1"/>
    <property type="molecule type" value="Genomic_DNA"/>
</dbReference>
<keyword evidence="4" id="KW-0812">Transmembrane</keyword>
<evidence type="ECO:0000259" key="5">
    <source>
        <dbReference type="PROSITE" id="PS50109"/>
    </source>
</evidence>
<dbReference type="RefSeq" id="WP_078814633.1">
    <property type="nucleotide sequence ID" value="NZ_FUYE01000012.1"/>
</dbReference>
<feature type="transmembrane region" description="Helical" evidence="4">
    <location>
        <begin position="448"/>
        <end position="467"/>
    </location>
</feature>
<dbReference type="Gene3D" id="3.30.565.10">
    <property type="entry name" value="Histidine kinase-like ATPase, C-terminal domain"/>
    <property type="match status" value="1"/>
</dbReference>
<dbReference type="SMART" id="SM00387">
    <property type="entry name" value="HATPase_c"/>
    <property type="match status" value="1"/>
</dbReference>
<dbReference type="AlphaFoldDB" id="A0A1T4YIS4"/>
<keyword evidence="2 6" id="KW-0418">Kinase</keyword>
<sequence length="699" mass="77693">MHHPSATTRLLLIWATLAALSALHGASPIMIIAEAKARLARREVQTPVRVRGVVTFSNQRLGLAYVQDDSGGIGFDPRIQSHPLPEPGQTVEVEGMLCRRQGLAMVLHDRIQFGPPEVTIVSQEKKKTTPMRFDLDLAAQMRIDGLLSRVTGVIRRVSVPPIEGSPMLVEISSPSGYAIARLPWRESPETLQQWLNEPVSLTAVLVCRAEPPLLPEDADALLLVPSRSHWSLQDKALDEVFQRPPVTAASAIQATQRANVKQRMHIVGTVIAAKPNAWVCLRTDDGSIEVSTRQMSDFVPGQKLAVACWPQLEDGRMMLLDGVCRSLGMGPPPEPVHLEQGFFHPSRQRELVSISGILRNHSVPGGIPRLSLELPSGVSCLLHWEPFFRPEQVSSLEDGSQVQVTGLFHIQHGGTDSTGLRLSILPRTPEDLRVLAGPSWWNQERLTLAVWWLLGITGLAVPGALVFRWQVWRQARHIHAMESKAAAEEERLRIAREFHDSLQQQLTGAALHLETLKGALDAAPEMLPRLIDDTTAMLRHCQMEARHCIWDLRSETTVRESLRTALKDWVENRVPPPAQTRIEFYTEGPEPHLPEGSPFQLMRIAQEAVTNALTHAEAHHIRVSLRTSHSQLELVIEDDGCGFEDRLLRQPKPGHYGLSGIQERASKIGASLYITSRPGKGTRVCVRYSLFSLRHEACA</sequence>